<gene>
    <name evidence="14" type="ORF">FKZ61_06710</name>
</gene>
<sequence length="262" mass="29201">MKQTPFLSVIIPAYNEEKRLPPALMRIAHFLRTQPYPAEVLVVENGSTDGTAQVVRHFCAQELRPEDPFTVQLLHSEKGKGNAVKTGVMAARGEYLLISDTDLAVPIEEVSKFLPPALPARNYGIAIASREIPGAVRHGEPVYRHVMGRVFNLLVRLLAVPGIQDTQCGFKCFSREAARQIFPLQRISGWGFDVELLYIALHHGIPIVEIPVNWHYGEDSRVSPIRDTINMLSELLEIRRNGRAGLYDRAPVPPVTDELPAA</sequence>
<evidence type="ECO:0000313" key="14">
    <source>
        <dbReference type="EMBL" id="TQE96676.1"/>
    </source>
</evidence>
<comment type="caution">
    <text evidence="14">The sequence shown here is derived from an EMBL/GenBank/DDBJ whole genome shotgun (WGS) entry which is preliminary data.</text>
</comment>
<organism evidence="14 15">
    <name type="scientific">Litorilinea aerophila</name>
    <dbReference type="NCBI Taxonomy" id="1204385"/>
    <lineage>
        <taxon>Bacteria</taxon>
        <taxon>Bacillati</taxon>
        <taxon>Chloroflexota</taxon>
        <taxon>Caldilineae</taxon>
        <taxon>Caldilineales</taxon>
        <taxon>Caldilineaceae</taxon>
        <taxon>Litorilinea</taxon>
    </lineage>
</organism>
<dbReference type="AlphaFoldDB" id="A0A540VIU5"/>
<dbReference type="Pfam" id="PF00535">
    <property type="entry name" value="Glycos_transf_2"/>
    <property type="match status" value="1"/>
</dbReference>
<evidence type="ECO:0000256" key="7">
    <source>
        <dbReference type="ARBA" id="ARBA00022692"/>
    </source>
</evidence>
<dbReference type="SUPFAM" id="SSF53448">
    <property type="entry name" value="Nucleotide-diphospho-sugar transferases"/>
    <property type="match status" value="1"/>
</dbReference>
<evidence type="ECO:0000256" key="2">
    <source>
        <dbReference type="ARBA" id="ARBA00004922"/>
    </source>
</evidence>
<dbReference type="InterPro" id="IPR035518">
    <property type="entry name" value="DPG_synthase"/>
</dbReference>
<evidence type="ECO:0000313" key="15">
    <source>
        <dbReference type="Proteomes" id="UP000317371"/>
    </source>
</evidence>
<dbReference type="InterPro" id="IPR001173">
    <property type="entry name" value="Glyco_trans_2-like"/>
</dbReference>
<reference evidence="14 15" key="1">
    <citation type="submission" date="2019-06" db="EMBL/GenBank/DDBJ databases">
        <title>Genome sequence of Litorilinea aerophila BAA-2444.</title>
        <authorList>
            <person name="Maclea K.S."/>
            <person name="Maurais E.G."/>
            <person name="Iannazzi L.C."/>
        </authorList>
    </citation>
    <scope>NUCLEOTIDE SEQUENCE [LARGE SCALE GENOMIC DNA]</scope>
    <source>
        <strain evidence="14 15">ATCC BAA-2444</strain>
    </source>
</reference>
<evidence type="ECO:0000256" key="5">
    <source>
        <dbReference type="ARBA" id="ARBA00022676"/>
    </source>
</evidence>
<keyword evidence="6 14" id="KW-0808">Transferase</keyword>
<comment type="similarity">
    <text evidence="3">Belongs to the glycosyltransferase 2 family.</text>
</comment>
<evidence type="ECO:0000256" key="10">
    <source>
        <dbReference type="ARBA" id="ARBA00022989"/>
    </source>
</evidence>
<comment type="subcellular location">
    <subcellularLocation>
        <location evidence="1">Endoplasmic reticulum membrane</location>
        <topology evidence="1">Single-pass membrane protein</topology>
    </subcellularLocation>
</comment>
<keyword evidence="9" id="KW-0735">Signal-anchor</keyword>
<evidence type="ECO:0000256" key="9">
    <source>
        <dbReference type="ARBA" id="ARBA00022968"/>
    </source>
</evidence>
<evidence type="ECO:0000256" key="8">
    <source>
        <dbReference type="ARBA" id="ARBA00022824"/>
    </source>
</evidence>
<dbReference type="EMBL" id="VIGC01000007">
    <property type="protein sequence ID" value="TQE96676.1"/>
    <property type="molecule type" value="Genomic_DNA"/>
</dbReference>
<dbReference type="GO" id="GO:0006487">
    <property type="term" value="P:protein N-linked glycosylation"/>
    <property type="evidence" value="ECO:0007669"/>
    <property type="project" value="TreeGrafter"/>
</dbReference>
<dbReference type="CDD" id="cd04188">
    <property type="entry name" value="DPG_synthase"/>
    <property type="match status" value="1"/>
</dbReference>
<keyword evidence="11" id="KW-0472">Membrane</keyword>
<dbReference type="EC" id="2.4.1.117" evidence="4"/>
<evidence type="ECO:0000256" key="1">
    <source>
        <dbReference type="ARBA" id="ARBA00004389"/>
    </source>
</evidence>
<dbReference type="PANTHER" id="PTHR10859">
    <property type="entry name" value="GLYCOSYL TRANSFERASE"/>
    <property type="match status" value="1"/>
</dbReference>
<keyword evidence="8" id="KW-0256">Endoplasmic reticulum</keyword>
<dbReference type="Proteomes" id="UP000317371">
    <property type="component" value="Unassembled WGS sequence"/>
</dbReference>
<evidence type="ECO:0000256" key="4">
    <source>
        <dbReference type="ARBA" id="ARBA00012583"/>
    </source>
</evidence>
<evidence type="ECO:0000256" key="11">
    <source>
        <dbReference type="ARBA" id="ARBA00023136"/>
    </source>
</evidence>
<evidence type="ECO:0000259" key="13">
    <source>
        <dbReference type="Pfam" id="PF00535"/>
    </source>
</evidence>
<dbReference type="InterPro" id="IPR029044">
    <property type="entry name" value="Nucleotide-diphossugar_trans"/>
</dbReference>
<evidence type="ECO:0000256" key="6">
    <source>
        <dbReference type="ARBA" id="ARBA00022679"/>
    </source>
</evidence>
<keyword evidence="15" id="KW-1185">Reference proteome</keyword>
<comment type="catalytic activity">
    <reaction evidence="12">
        <text>a di-trans,poly-cis-dolichyl phosphate + UDP-alpha-D-glucose = a di-trans,poly-cis-dolichyl beta-D-glucosyl phosphate + UDP</text>
        <dbReference type="Rhea" id="RHEA:15401"/>
        <dbReference type="Rhea" id="RHEA-COMP:19498"/>
        <dbReference type="Rhea" id="RHEA-COMP:19502"/>
        <dbReference type="ChEBI" id="CHEBI:57525"/>
        <dbReference type="ChEBI" id="CHEBI:57683"/>
        <dbReference type="ChEBI" id="CHEBI:58223"/>
        <dbReference type="ChEBI" id="CHEBI:58885"/>
        <dbReference type="EC" id="2.4.1.117"/>
    </reaction>
    <physiologicalReaction direction="left-to-right" evidence="12">
        <dbReference type="Rhea" id="RHEA:15402"/>
    </physiologicalReaction>
</comment>
<accession>A0A540VIU5</accession>
<evidence type="ECO:0000256" key="3">
    <source>
        <dbReference type="ARBA" id="ARBA00006739"/>
    </source>
</evidence>
<proteinExistence type="inferred from homology"/>
<dbReference type="InParanoid" id="A0A540VIU5"/>
<dbReference type="Gene3D" id="3.90.550.10">
    <property type="entry name" value="Spore Coat Polysaccharide Biosynthesis Protein SpsA, Chain A"/>
    <property type="match status" value="1"/>
</dbReference>
<keyword evidence="5" id="KW-0328">Glycosyltransferase</keyword>
<evidence type="ECO:0000256" key="12">
    <source>
        <dbReference type="ARBA" id="ARBA00045097"/>
    </source>
</evidence>
<comment type="pathway">
    <text evidence="2">Protein modification; protein glycosylation.</text>
</comment>
<name>A0A540VIU5_9CHLR</name>
<dbReference type="OrthoDB" id="9810303at2"/>
<dbReference type="GO" id="GO:0004581">
    <property type="term" value="F:dolichyl-phosphate beta-glucosyltransferase activity"/>
    <property type="evidence" value="ECO:0007669"/>
    <property type="project" value="UniProtKB-EC"/>
</dbReference>
<keyword evidence="7" id="KW-0812">Transmembrane</keyword>
<keyword evidence="10" id="KW-1133">Transmembrane helix</keyword>
<protein>
    <recommendedName>
        <fullName evidence="4">dolichyl-phosphate beta-glucosyltransferase</fullName>
        <ecNumber evidence="4">2.4.1.117</ecNumber>
    </recommendedName>
</protein>
<dbReference type="PANTHER" id="PTHR10859:SF91">
    <property type="entry name" value="DOLICHYL-PHOSPHATE BETA-GLUCOSYLTRANSFERASE"/>
    <property type="match status" value="1"/>
</dbReference>
<feature type="domain" description="Glycosyltransferase 2-like" evidence="13">
    <location>
        <begin position="8"/>
        <end position="182"/>
    </location>
</feature>